<dbReference type="EMBL" id="MT143890">
    <property type="protein sequence ID" value="QJB04772.1"/>
    <property type="molecule type" value="Genomic_DNA"/>
</dbReference>
<dbReference type="EMBL" id="MT143707">
    <property type="protein sequence ID" value="QJB01288.1"/>
    <property type="molecule type" value="Genomic_DNA"/>
</dbReference>
<gene>
    <name evidence="1" type="ORF">MM171A00115_0041</name>
    <name evidence="2" type="ORF">MM171B00172_0014</name>
</gene>
<dbReference type="AlphaFoldDB" id="A0A6M3MJ24"/>
<organism evidence="2">
    <name type="scientific">viral metagenome</name>
    <dbReference type="NCBI Taxonomy" id="1070528"/>
    <lineage>
        <taxon>unclassified sequences</taxon>
        <taxon>metagenomes</taxon>
        <taxon>organismal metagenomes</taxon>
    </lineage>
</organism>
<evidence type="ECO:0000313" key="1">
    <source>
        <dbReference type="EMBL" id="QJB01288.1"/>
    </source>
</evidence>
<proteinExistence type="predicted"/>
<evidence type="ECO:0000313" key="2">
    <source>
        <dbReference type="EMBL" id="QJB04772.1"/>
    </source>
</evidence>
<protein>
    <submittedName>
        <fullName evidence="2">Putative tail protein</fullName>
    </submittedName>
</protein>
<accession>A0A6M3MJ24</accession>
<name>A0A6M3MJ24_9ZZZZ</name>
<sequence length="343" mass="36106">MAVTLYTSADAGAPTLSGVQMTGRLKQLLLACLVNGYGSKPAAGWTLGHQSGDQKGFSLTNGDGYVNFVQGSDAMMCQVYIMDSLTPGTTSAFAAGVNRRSGPWGSGSTSTTDRQWLSLAALMDDYVTYNPFWVVIADEKTFYIVMGIDTSGGASDTPMNNYYTGVVSAGRYRNCLGLTGPASFAALGGAPSQYGVGSLGYANSFASTLLRNPFTGLAAQGSLPLVTQRGFSHSPYPRTTFNSTELRPSQLSLGPVTVFCRGAGLNNSTTDESPCGYLRGVLNDALLSGLLLPDVYRALGLPRATWDAYRTAITLPGGKAVLPVSVSTSDRLHFISLDPADWS</sequence>
<reference evidence="2" key="1">
    <citation type="submission" date="2020-03" db="EMBL/GenBank/DDBJ databases">
        <title>The deep terrestrial virosphere.</title>
        <authorList>
            <person name="Holmfeldt K."/>
            <person name="Nilsson E."/>
            <person name="Simone D."/>
            <person name="Lopez-Fernandez M."/>
            <person name="Wu X."/>
            <person name="de Brujin I."/>
            <person name="Lundin D."/>
            <person name="Andersson A."/>
            <person name="Bertilsson S."/>
            <person name="Dopson M."/>
        </authorList>
    </citation>
    <scope>NUCLEOTIDE SEQUENCE</scope>
    <source>
        <strain evidence="1">MM171A00115</strain>
        <strain evidence="2">MM171B00172</strain>
    </source>
</reference>